<sequence length="123" mass="13300">MPLGVVQAFIGHGPIVGRTQNDADLQTPPGGFGAHRPWTVWVIREVCSRPRHGGLRRKAVRTARSNARSWARQAAITCLRCLGRTAMHVTSGATAEQSNPEDATPGEHRGCGCGDLPKEPLLW</sequence>
<gene>
    <name evidence="2" type="ORF">KCMC57_14050</name>
</gene>
<name>A0AB33JXH5_9ACTN</name>
<evidence type="ECO:0008006" key="3">
    <source>
        <dbReference type="Google" id="ProtNLM"/>
    </source>
</evidence>
<evidence type="ECO:0000313" key="2">
    <source>
        <dbReference type="EMBL" id="BFP45037.1"/>
    </source>
</evidence>
<accession>A0AB33JXH5</accession>
<evidence type="ECO:0000256" key="1">
    <source>
        <dbReference type="SAM" id="MobiDB-lite"/>
    </source>
</evidence>
<dbReference type="EMBL" id="AP035881">
    <property type="protein sequence ID" value="BFP45037.1"/>
    <property type="molecule type" value="Genomic_DNA"/>
</dbReference>
<feature type="compositionally biased region" description="Polar residues" evidence="1">
    <location>
        <begin position="91"/>
        <end position="101"/>
    </location>
</feature>
<dbReference type="AlphaFoldDB" id="A0AB33JXH5"/>
<reference evidence="2" key="1">
    <citation type="submission" date="2024-07" db="EMBL/GenBank/DDBJ databases">
        <title>Complete genome sequences of cellulolytic bacteria, Kitasatospora sp. CMC57 and Streptomyces sp. CMC78, isolated from Japanese agricultural soil.</title>
        <authorList>
            <person name="Hashimoto T."/>
            <person name="Ito M."/>
            <person name="Iwamoto M."/>
            <person name="Fukahori D."/>
            <person name="Shoda T."/>
            <person name="Sakoda M."/>
            <person name="Morohoshi T."/>
            <person name="Mitsuboshi M."/>
            <person name="Nishizawa T."/>
        </authorList>
    </citation>
    <scope>NUCLEOTIDE SEQUENCE</scope>
    <source>
        <strain evidence="2">CMC57</strain>
    </source>
</reference>
<proteinExistence type="predicted"/>
<organism evidence="2">
    <name type="scientific">Kitasatospora sp. CMC57</name>
    <dbReference type="NCBI Taxonomy" id="3231513"/>
    <lineage>
        <taxon>Bacteria</taxon>
        <taxon>Bacillati</taxon>
        <taxon>Actinomycetota</taxon>
        <taxon>Actinomycetes</taxon>
        <taxon>Kitasatosporales</taxon>
        <taxon>Streptomycetaceae</taxon>
        <taxon>Kitasatospora</taxon>
    </lineage>
</organism>
<protein>
    <recommendedName>
        <fullName evidence="3">Transposase</fullName>
    </recommendedName>
</protein>
<feature type="region of interest" description="Disordered" evidence="1">
    <location>
        <begin position="90"/>
        <end position="113"/>
    </location>
</feature>